<dbReference type="InterPro" id="IPR005788">
    <property type="entry name" value="PDI_thioredoxin-like_dom"/>
</dbReference>
<sequence>MWQYLCFLLAFIHTCFALYGGDDSVIQLTGENVDEFISQPGVTVVKFYASWCSHCERFAPKFKKASDILQGVVRFGVVDNEAHSNIGNRFNVEGYPTVLVFRSDEGAGNPIKYTGPRTSDELIVFLMGQVRDFVVARARKEGVQLNLSPKQPTMGSGGGTCGGAQSHADKQDNHYQNSEAVVTLTDQNFDSLVLQSDDDWLVAFIAPWCGHCKNLAPEWKRAAEKLKGKVKVGTVDATVHNNLAGRYEIRGFPTIKYFKSGQVEEYNGMRSAEGIVEFGLQKAELNRPPPEVNEITSSEVLHEACDNKQLCIIGFLPQLLDCQSKCRRDYLDVMKEAAKKHKGKNWGWLWSAARTHMPLEEALLVGGFGYPTMVAINMRKQKFAVMHGSFATDGVRDFLYDLSQGRGSVSLNSMSALPEIQSSAPWDGKDAPVIHEEEIDLSELGMKISLLYIYGYQMMNKFVLCGRINPCRQLHFFAFVTS</sequence>
<feature type="domain" description="Thioredoxin" evidence="11">
    <location>
        <begin position="156"/>
        <end position="284"/>
    </location>
</feature>
<dbReference type="PANTHER" id="PTHR45815">
    <property type="entry name" value="PROTEIN DISULFIDE-ISOMERASE A6"/>
    <property type="match status" value="1"/>
</dbReference>
<dbReference type="GO" id="GO:0034976">
    <property type="term" value="P:response to endoplasmic reticulum stress"/>
    <property type="evidence" value="ECO:0007669"/>
    <property type="project" value="TreeGrafter"/>
</dbReference>
<name>A0A068WI08_ECHGR</name>
<evidence type="ECO:0000256" key="6">
    <source>
        <dbReference type="ARBA" id="ARBA00023157"/>
    </source>
</evidence>
<dbReference type="GO" id="GO:0015035">
    <property type="term" value="F:protein-disulfide reductase activity"/>
    <property type="evidence" value="ECO:0007669"/>
    <property type="project" value="TreeGrafter"/>
</dbReference>
<dbReference type="AlphaFoldDB" id="A0A068WI08"/>
<dbReference type="SUPFAM" id="SSF52833">
    <property type="entry name" value="Thioredoxin-like"/>
    <property type="match status" value="3"/>
</dbReference>
<comment type="subcellular location">
    <subcellularLocation>
        <location evidence="2">Endoplasmic reticulum lumen</location>
    </subcellularLocation>
</comment>
<dbReference type="NCBIfam" id="TIGR01126">
    <property type="entry name" value="pdi_dom"/>
    <property type="match status" value="1"/>
</dbReference>
<feature type="region of interest" description="Disordered" evidence="9">
    <location>
        <begin position="147"/>
        <end position="174"/>
    </location>
</feature>
<keyword evidence="5 10" id="KW-0732">Signal</keyword>
<keyword evidence="7 12" id="KW-0413">Isomerase</keyword>
<dbReference type="Pfam" id="PF24541">
    <property type="entry name" value="Thioredox_PDIA6_C"/>
    <property type="match status" value="1"/>
</dbReference>
<dbReference type="PRINTS" id="PR00421">
    <property type="entry name" value="THIOREDOXIN"/>
</dbReference>
<organism evidence="12">
    <name type="scientific">Echinococcus granulosus</name>
    <name type="common">Hydatid tapeworm</name>
    <dbReference type="NCBI Taxonomy" id="6210"/>
    <lineage>
        <taxon>Eukaryota</taxon>
        <taxon>Metazoa</taxon>
        <taxon>Spiralia</taxon>
        <taxon>Lophotrochozoa</taxon>
        <taxon>Platyhelminthes</taxon>
        <taxon>Cestoda</taxon>
        <taxon>Eucestoda</taxon>
        <taxon>Cyclophyllidea</taxon>
        <taxon>Taeniidae</taxon>
        <taxon>Echinococcus</taxon>
        <taxon>Echinococcus granulosus group</taxon>
    </lineage>
</organism>
<feature type="domain" description="Thioredoxin" evidence="11">
    <location>
        <begin position="7"/>
        <end position="132"/>
    </location>
</feature>
<dbReference type="CDD" id="cd02961">
    <property type="entry name" value="PDI_a_family"/>
    <property type="match status" value="1"/>
</dbReference>
<dbReference type="Pfam" id="PF00085">
    <property type="entry name" value="Thioredoxin"/>
    <property type="match status" value="2"/>
</dbReference>
<feature type="chain" id="PRO_5033210243" description="protein disulfide-isomerase" evidence="10">
    <location>
        <begin position="18"/>
        <end position="482"/>
    </location>
</feature>
<reference evidence="14" key="3">
    <citation type="submission" date="2020-10" db="UniProtKB">
        <authorList>
            <consortium name="WormBaseParasite"/>
        </authorList>
    </citation>
    <scope>IDENTIFICATION</scope>
</reference>
<dbReference type="OrthoDB" id="10264505at2759"/>
<dbReference type="PANTHER" id="PTHR45815:SF3">
    <property type="entry name" value="PROTEIN DISULFIDE-ISOMERASE A6"/>
    <property type="match status" value="1"/>
</dbReference>
<dbReference type="Proteomes" id="UP000492820">
    <property type="component" value="Unassembled WGS sequence"/>
</dbReference>
<accession>A0A068WI08</accession>
<keyword evidence="8" id="KW-0676">Redox-active center</keyword>
<protein>
    <recommendedName>
        <fullName evidence="4">protein disulfide-isomerase</fullName>
        <ecNumber evidence="4">5.3.4.1</ecNumber>
    </recommendedName>
</protein>
<evidence type="ECO:0000256" key="2">
    <source>
        <dbReference type="ARBA" id="ARBA00004319"/>
    </source>
</evidence>
<evidence type="ECO:0000313" key="12">
    <source>
        <dbReference type="EMBL" id="CDS17285.1"/>
    </source>
</evidence>
<evidence type="ECO:0000259" key="11">
    <source>
        <dbReference type="PROSITE" id="PS51352"/>
    </source>
</evidence>
<evidence type="ECO:0000256" key="7">
    <source>
        <dbReference type="ARBA" id="ARBA00023235"/>
    </source>
</evidence>
<evidence type="ECO:0000256" key="5">
    <source>
        <dbReference type="ARBA" id="ARBA00022729"/>
    </source>
</evidence>
<dbReference type="GO" id="GO:0005788">
    <property type="term" value="C:endoplasmic reticulum lumen"/>
    <property type="evidence" value="ECO:0007669"/>
    <property type="project" value="UniProtKB-SubCell"/>
</dbReference>
<keyword evidence="6" id="KW-1015">Disulfide bond</keyword>
<evidence type="ECO:0000256" key="8">
    <source>
        <dbReference type="ARBA" id="ARBA00023284"/>
    </source>
</evidence>
<feature type="signal peptide" evidence="10">
    <location>
        <begin position="1"/>
        <end position="17"/>
    </location>
</feature>
<dbReference type="InterPro" id="IPR013766">
    <property type="entry name" value="Thioredoxin_domain"/>
</dbReference>
<dbReference type="GO" id="GO:0003756">
    <property type="term" value="F:protein disulfide isomerase activity"/>
    <property type="evidence" value="ECO:0007669"/>
    <property type="project" value="UniProtKB-EC"/>
</dbReference>
<dbReference type="InterPro" id="IPR036249">
    <property type="entry name" value="Thioredoxin-like_sf"/>
</dbReference>
<comment type="similarity">
    <text evidence="3">Belongs to the protein disulfide isomerase family.</text>
</comment>
<reference evidence="12" key="2">
    <citation type="submission" date="2014-06" db="EMBL/GenBank/DDBJ databases">
        <authorList>
            <person name="Aslett M."/>
        </authorList>
    </citation>
    <scope>NUCLEOTIDE SEQUENCE</scope>
</reference>
<comment type="catalytic activity">
    <reaction evidence="1">
        <text>Catalyzes the rearrangement of -S-S- bonds in proteins.</text>
        <dbReference type="EC" id="5.3.4.1"/>
    </reaction>
</comment>
<evidence type="ECO:0000313" key="14">
    <source>
        <dbReference type="WBParaSite" id="EgrG_001002700"/>
    </source>
</evidence>
<dbReference type="InterPro" id="IPR057305">
    <property type="entry name" value="Thioredox_PDIA6_C"/>
</dbReference>
<gene>
    <name evidence="14" type="primary">EGR_00888</name>
    <name evidence="12" type="ORF">EgrG_001002700</name>
</gene>
<dbReference type="Gene3D" id="3.40.30.10">
    <property type="entry name" value="Glutaredoxin"/>
    <property type="match status" value="2"/>
</dbReference>
<proteinExistence type="inferred from homology"/>
<evidence type="ECO:0000256" key="9">
    <source>
        <dbReference type="SAM" id="MobiDB-lite"/>
    </source>
</evidence>
<evidence type="ECO:0000256" key="4">
    <source>
        <dbReference type="ARBA" id="ARBA00012723"/>
    </source>
</evidence>
<dbReference type="EC" id="5.3.4.1" evidence="4"/>
<reference evidence="12 13" key="1">
    <citation type="journal article" date="2013" name="Nature">
        <title>The genomes of four tapeworm species reveal adaptations to parasitism.</title>
        <authorList>
            <person name="Tsai I.J."/>
            <person name="Zarowiecki M."/>
            <person name="Holroyd N."/>
            <person name="Garciarrubio A."/>
            <person name="Sanchez-Flores A."/>
            <person name="Brooks K.L."/>
            <person name="Tracey A."/>
            <person name="Bobes R.J."/>
            <person name="Fragoso G."/>
            <person name="Sciutto E."/>
            <person name="Aslett M."/>
            <person name="Beasley H."/>
            <person name="Bennett H.M."/>
            <person name="Cai J."/>
            <person name="Camicia F."/>
            <person name="Clark R."/>
            <person name="Cucher M."/>
            <person name="De Silva N."/>
            <person name="Day T.A."/>
            <person name="Deplazes P."/>
            <person name="Estrada K."/>
            <person name="Fernandez C."/>
            <person name="Holland P.W."/>
            <person name="Hou J."/>
            <person name="Hu S."/>
            <person name="Huckvale T."/>
            <person name="Hung S.S."/>
            <person name="Kamenetzky L."/>
            <person name="Keane J.A."/>
            <person name="Kiss F."/>
            <person name="Koziol U."/>
            <person name="Lambert O."/>
            <person name="Liu K."/>
            <person name="Luo X."/>
            <person name="Luo Y."/>
            <person name="Macchiaroli N."/>
            <person name="Nichol S."/>
            <person name="Paps J."/>
            <person name="Parkinson J."/>
            <person name="Pouchkina-Stantcheva N."/>
            <person name="Riddiford N."/>
            <person name="Rosenzvit M."/>
            <person name="Salinas G."/>
            <person name="Wasmuth J.D."/>
            <person name="Zamanian M."/>
            <person name="Zheng Y."/>
            <person name="Cai X."/>
            <person name="Soberon X."/>
            <person name="Olson P.D."/>
            <person name="Laclette J.P."/>
            <person name="Brehm K."/>
            <person name="Berriman M."/>
            <person name="Garciarrubio A."/>
            <person name="Bobes R.J."/>
            <person name="Fragoso G."/>
            <person name="Sanchez-Flores A."/>
            <person name="Estrada K."/>
            <person name="Cevallos M.A."/>
            <person name="Morett E."/>
            <person name="Gonzalez V."/>
            <person name="Portillo T."/>
            <person name="Ochoa-Leyva A."/>
            <person name="Jose M.V."/>
            <person name="Sciutto E."/>
            <person name="Landa A."/>
            <person name="Jimenez L."/>
            <person name="Valdes V."/>
            <person name="Carrero J.C."/>
            <person name="Larralde C."/>
            <person name="Morales-Montor J."/>
            <person name="Limon-Lason J."/>
            <person name="Soberon X."/>
            <person name="Laclette J.P."/>
        </authorList>
    </citation>
    <scope>NUCLEOTIDE SEQUENCE [LARGE SCALE GENOMIC DNA]</scope>
</reference>
<evidence type="ECO:0000313" key="13">
    <source>
        <dbReference type="Proteomes" id="UP000492820"/>
    </source>
</evidence>
<dbReference type="WBParaSite" id="EgrG_001002700">
    <property type="protein sequence ID" value="EgrG_001002700"/>
    <property type="gene ID" value="EgrG_001002700"/>
</dbReference>
<dbReference type="PROSITE" id="PS51352">
    <property type="entry name" value="THIOREDOXIN_2"/>
    <property type="match status" value="2"/>
</dbReference>
<dbReference type="EMBL" id="LK028577">
    <property type="protein sequence ID" value="CDS17285.1"/>
    <property type="molecule type" value="Genomic_DNA"/>
</dbReference>
<evidence type="ECO:0000256" key="1">
    <source>
        <dbReference type="ARBA" id="ARBA00001182"/>
    </source>
</evidence>
<dbReference type="CDD" id="cd03001">
    <property type="entry name" value="PDI_a_P5"/>
    <property type="match status" value="1"/>
</dbReference>
<evidence type="ECO:0000256" key="10">
    <source>
        <dbReference type="SAM" id="SignalP"/>
    </source>
</evidence>
<evidence type="ECO:0000256" key="3">
    <source>
        <dbReference type="ARBA" id="ARBA00006347"/>
    </source>
</evidence>